<dbReference type="EC" id="3.4.13.19" evidence="1"/>
<dbReference type="SUPFAM" id="SSF51556">
    <property type="entry name" value="Metallo-dependent hydrolases"/>
    <property type="match status" value="1"/>
</dbReference>
<dbReference type="PANTHER" id="PTHR10443">
    <property type="entry name" value="MICROSOMAL DIPEPTIDASE"/>
    <property type="match status" value="1"/>
</dbReference>
<dbReference type="RefSeq" id="WP_021390154.1">
    <property type="nucleotide sequence ID" value="NZ_BBYB01000069.1"/>
</dbReference>
<reference evidence="1" key="1">
    <citation type="submission" date="2014-07" db="EMBL/GenBank/DDBJ databases">
        <authorList>
            <person name="Monot Marc"/>
        </authorList>
    </citation>
    <scope>NUCLEOTIDE SEQUENCE</scope>
    <source>
        <strain evidence="3">7032989</strain>
        <strain evidence="1">7032994</strain>
    </source>
</reference>
<evidence type="ECO:0000313" key="1">
    <source>
        <dbReference type="EMBL" id="CDS86903.1"/>
    </source>
</evidence>
<evidence type="ECO:0000313" key="3">
    <source>
        <dbReference type="EMBL" id="CDT05139.1"/>
    </source>
</evidence>
<accession>A0A069AC34</accession>
<dbReference type="InterPro" id="IPR032466">
    <property type="entry name" value="Metal_Hydrolase"/>
</dbReference>
<dbReference type="EMBL" id="LK932400">
    <property type="protein sequence ID" value="CDS86903.1"/>
    <property type="molecule type" value="Genomic_DNA"/>
</dbReference>
<proteinExistence type="predicted"/>
<protein>
    <submittedName>
        <fullName evidence="1">Putative peptidase, M19 family</fullName>
        <ecNumber evidence="1">3.4.13.19</ecNumber>
    </submittedName>
</protein>
<dbReference type="Gene3D" id="3.20.20.140">
    <property type="entry name" value="Metal-dependent hydrolases"/>
    <property type="match status" value="1"/>
</dbReference>
<organism evidence="1">
    <name type="scientific">Clostridioides difficile</name>
    <name type="common">Peptoclostridium difficile</name>
    <dbReference type="NCBI Taxonomy" id="1496"/>
    <lineage>
        <taxon>Bacteria</taxon>
        <taxon>Bacillati</taxon>
        <taxon>Bacillota</taxon>
        <taxon>Clostridia</taxon>
        <taxon>Peptostreptococcales</taxon>
        <taxon>Peptostreptococcaceae</taxon>
        <taxon>Clostridioides</taxon>
    </lineage>
</organism>
<dbReference type="EMBL" id="LK932916">
    <property type="protein sequence ID" value="CDT05139.1"/>
    <property type="molecule type" value="Genomic_DNA"/>
</dbReference>
<dbReference type="Pfam" id="PF01244">
    <property type="entry name" value="Peptidase_M19"/>
    <property type="match status" value="1"/>
</dbReference>
<dbReference type="AlphaFoldDB" id="A0A069AC34"/>
<sequence length="326" mass="36809">MIFDGHSDTWADVTIRRLNGEKDVFRRIHLDNFKRANIEGAIFVIWIDPPYDKEPEKRVKQIISSIKDEIEDMKDVVNIVKKYSDIDKGISENKINILIGLEGLSHIGRNIDLLDYFYKEVGARHASLTWNEQNELATGCLGDENRGLTEIGKKAVNKMEKLGMIVDVSHLNEKSFWDLMSVASKPVIASHSNARSLCDAKRNLTDNQLKEISNTGGLVGINSFRGFTNSNPKKQDLIHLVDHIDYMVNLIGMEHVSFGFDFSDYLGKETIGSFTGNASVPSVDGLESTHTAQNIVVELENRGYKKKDIELISSGNFYRLFKDILK</sequence>
<dbReference type="PANTHER" id="PTHR10443:SF12">
    <property type="entry name" value="DIPEPTIDASE"/>
    <property type="match status" value="1"/>
</dbReference>
<gene>
    <name evidence="3" type="ORF">BN1095_260034</name>
    <name evidence="2" type="ORF">BN1096_610082</name>
    <name evidence="1" type="ORF">BN1097_610031</name>
</gene>
<dbReference type="InterPro" id="IPR008257">
    <property type="entry name" value="Pept_M19"/>
</dbReference>
<evidence type="ECO:0000313" key="2">
    <source>
        <dbReference type="EMBL" id="CDS87235.1"/>
    </source>
</evidence>
<dbReference type="GO" id="GO:0006508">
    <property type="term" value="P:proteolysis"/>
    <property type="evidence" value="ECO:0007669"/>
    <property type="project" value="InterPro"/>
</dbReference>
<dbReference type="PROSITE" id="PS51365">
    <property type="entry name" value="RENAL_DIPEPTIDASE_2"/>
    <property type="match status" value="1"/>
</dbReference>
<keyword evidence="1" id="KW-0224">Dipeptidase</keyword>
<name>A0A069AC34_CLODI</name>
<keyword evidence="1" id="KW-0378">Hydrolase</keyword>
<keyword evidence="1" id="KW-0645">Protease</keyword>
<dbReference type="EMBL" id="LK932515">
    <property type="protein sequence ID" value="CDS87235.1"/>
    <property type="molecule type" value="Genomic_DNA"/>
</dbReference>
<dbReference type="GO" id="GO:0070573">
    <property type="term" value="F:metallodipeptidase activity"/>
    <property type="evidence" value="ECO:0007669"/>
    <property type="project" value="InterPro"/>
</dbReference>